<name>A0AAD4ZED5_PRUDU</name>
<dbReference type="InterPro" id="IPR043502">
    <property type="entry name" value="DNA/RNA_pol_sf"/>
</dbReference>
<dbReference type="InterPro" id="IPR013103">
    <property type="entry name" value="RVT_2"/>
</dbReference>
<evidence type="ECO:0000256" key="1">
    <source>
        <dbReference type="SAM" id="MobiDB-lite"/>
    </source>
</evidence>
<dbReference type="AlphaFoldDB" id="A0AAD4ZED5"/>
<feature type="domain" description="Reverse transcriptase Ty1/copia-type" evidence="2">
    <location>
        <begin position="357"/>
        <end position="488"/>
    </location>
</feature>
<dbReference type="Proteomes" id="UP001054821">
    <property type="component" value="Chromosome 2"/>
</dbReference>
<accession>A0AAD4ZED5</accession>
<proteinExistence type="predicted"/>
<evidence type="ECO:0000313" key="4">
    <source>
        <dbReference type="Proteomes" id="UP001054821"/>
    </source>
</evidence>
<organism evidence="3 4">
    <name type="scientific">Prunus dulcis</name>
    <name type="common">Almond</name>
    <name type="synonym">Amygdalus dulcis</name>
    <dbReference type="NCBI Taxonomy" id="3755"/>
    <lineage>
        <taxon>Eukaryota</taxon>
        <taxon>Viridiplantae</taxon>
        <taxon>Streptophyta</taxon>
        <taxon>Embryophyta</taxon>
        <taxon>Tracheophyta</taxon>
        <taxon>Spermatophyta</taxon>
        <taxon>Magnoliopsida</taxon>
        <taxon>eudicotyledons</taxon>
        <taxon>Gunneridae</taxon>
        <taxon>Pentapetalae</taxon>
        <taxon>rosids</taxon>
        <taxon>fabids</taxon>
        <taxon>Rosales</taxon>
        <taxon>Rosaceae</taxon>
        <taxon>Amygdaloideae</taxon>
        <taxon>Amygdaleae</taxon>
        <taxon>Prunus</taxon>
    </lineage>
</organism>
<dbReference type="PANTHER" id="PTHR35317">
    <property type="entry name" value="OS04G0629600 PROTEIN"/>
    <property type="match status" value="1"/>
</dbReference>
<evidence type="ECO:0000259" key="2">
    <source>
        <dbReference type="Pfam" id="PF07727"/>
    </source>
</evidence>
<comment type="caution">
    <text evidence="3">The sequence shown here is derived from an EMBL/GenBank/DDBJ whole genome shotgun (WGS) entry which is preliminary data.</text>
</comment>
<feature type="region of interest" description="Disordered" evidence="1">
    <location>
        <begin position="285"/>
        <end position="307"/>
    </location>
</feature>
<reference evidence="3 4" key="1">
    <citation type="journal article" date="2022" name="G3 (Bethesda)">
        <title>Whole-genome sequence and methylome profiling of the almond [Prunus dulcis (Mill.) D.A. Webb] cultivar 'Nonpareil'.</title>
        <authorList>
            <person name="D'Amico-Willman K.M."/>
            <person name="Ouma W.Z."/>
            <person name="Meulia T."/>
            <person name="Sideli G.M."/>
            <person name="Gradziel T.M."/>
            <person name="Fresnedo-Ramirez J."/>
        </authorList>
    </citation>
    <scope>NUCLEOTIDE SEQUENCE [LARGE SCALE GENOMIC DNA]</scope>
    <source>
        <strain evidence="3">Clone GOH B32 T37-40</strain>
    </source>
</reference>
<dbReference type="Pfam" id="PF07727">
    <property type="entry name" value="RVT_2"/>
    <property type="match status" value="1"/>
</dbReference>
<dbReference type="SUPFAM" id="SSF56672">
    <property type="entry name" value="DNA/RNA polymerases"/>
    <property type="match status" value="1"/>
</dbReference>
<protein>
    <recommendedName>
        <fullName evidence="2">Reverse transcriptase Ty1/copia-type domain-containing protein</fullName>
    </recommendedName>
</protein>
<gene>
    <name evidence="3" type="ORF">L3X38_010771</name>
</gene>
<sequence>MARSGAAELRTPVFNGENYEFWSIRMKTILKSHGLWDLVENGLNDSNMKKEKEEAADTEKSMVAQILMKDARALGLIQSAVSDQLFPRIVNEETSKGAWDILKLEFRGDKQVRNVKLQGLRREFEYTRMKDSESLSIYLVRLFNMMNQMKSYGEELSRERIVQKLLFSLPKSYDSICSVIEHSKDLETLEVQEVVASLKSFELRLDRHTENSSERAFASLNVEEKKPKSESLSGNQNFQKSAPGTQNFQKHWKPNDGNIAAYLNAPLQIHEEVIALQEPSQSLDTQIQADGDPTLQDESTEGSSQVYDHTPKKWKSINDIMAQCNMCIMEPENFEEADLDESWRRAMEAELEMIEKNNTWQLVERPFNKPVIGVKWVYKTKLNLDGTVQKNKARLVAKGYSQKPGIDYNETFAPVARLDTIRTLIALATQKEWHLYQLDVKSAFLNGVLKEEVYVEQPQGFVKKNEEIKVYKLNKALYGLKQAPRAWYD</sequence>
<feature type="compositionally biased region" description="Polar residues" evidence="1">
    <location>
        <begin position="230"/>
        <end position="249"/>
    </location>
</feature>
<evidence type="ECO:0000313" key="3">
    <source>
        <dbReference type="EMBL" id="KAI5342895.1"/>
    </source>
</evidence>
<feature type="region of interest" description="Disordered" evidence="1">
    <location>
        <begin position="216"/>
        <end position="249"/>
    </location>
</feature>
<dbReference type="EMBL" id="JAJFAZ020000002">
    <property type="protein sequence ID" value="KAI5342895.1"/>
    <property type="molecule type" value="Genomic_DNA"/>
</dbReference>
<dbReference type="Pfam" id="PF14223">
    <property type="entry name" value="Retrotran_gag_2"/>
    <property type="match status" value="1"/>
</dbReference>
<dbReference type="PANTHER" id="PTHR35317:SF35">
    <property type="entry name" value="DUF4219 DOMAIN-CONTAINING PROTEIN"/>
    <property type="match status" value="1"/>
</dbReference>
<keyword evidence="4" id="KW-1185">Reference proteome</keyword>